<evidence type="ECO:0000259" key="8">
    <source>
        <dbReference type="Pfam" id="PF03067"/>
    </source>
</evidence>
<comment type="similarity">
    <text evidence="6">Belongs to the polysaccharide monooxygenase AA13 family.</text>
</comment>
<dbReference type="AlphaFoldDB" id="A0A8H5CY06"/>
<evidence type="ECO:0000256" key="1">
    <source>
        <dbReference type="ARBA" id="ARBA00001973"/>
    </source>
</evidence>
<evidence type="ECO:0000313" key="9">
    <source>
        <dbReference type="EMBL" id="KAF5349980.1"/>
    </source>
</evidence>
<dbReference type="InterPro" id="IPR052282">
    <property type="entry name" value="Starch-active_LPMO"/>
</dbReference>
<feature type="signal peptide" evidence="7">
    <location>
        <begin position="1"/>
        <end position="19"/>
    </location>
</feature>
<dbReference type="GO" id="GO:0046872">
    <property type="term" value="F:metal ion binding"/>
    <property type="evidence" value="ECO:0007669"/>
    <property type="project" value="UniProtKB-KW"/>
</dbReference>
<proteinExistence type="inferred from homology"/>
<sequence length="192" mass="20878">MKAQAIITAVLASLPVVLGHGRVTSPPARVIGDANLAKCGAAVHKVLNSDSYGPIENSAAKVDGDYDADACHLFFCKGYQLEDNVDNVQTYSAGQVVSFHVDIEARHTGKANVSIVDLTTQKIIGQPIFNWPVYTNNSLGPPDWPKNETDFQITIPSNLGTKCNTAGKCAIQWWWYAFNVQTYESCVDFVIA</sequence>
<keyword evidence="5" id="KW-0325">Glycoprotein</keyword>
<keyword evidence="7" id="KW-0732">Signal</keyword>
<dbReference type="InterPro" id="IPR004302">
    <property type="entry name" value="Cellulose/chitin-bd_N"/>
</dbReference>
<evidence type="ECO:0000256" key="2">
    <source>
        <dbReference type="ARBA" id="ARBA00022723"/>
    </source>
</evidence>
<comment type="cofactor">
    <cofactor evidence="1">
        <name>Cu(2+)</name>
        <dbReference type="ChEBI" id="CHEBI:29036"/>
    </cofactor>
</comment>
<keyword evidence="2" id="KW-0479">Metal-binding</keyword>
<evidence type="ECO:0000256" key="4">
    <source>
        <dbReference type="ARBA" id="ARBA00023157"/>
    </source>
</evidence>
<evidence type="ECO:0000313" key="10">
    <source>
        <dbReference type="Proteomes" id="UP000559027"/>
    </source>
</evidence>
<evidence type="ECO:0000256" key="5">
    <source>
        <dbReference type="ARBA" id="ARBA00023180"/>
    </source>
</evidence>
<dbReference type="OrthoDB" id="120613at2759"/>
<keyword evidence="10" id="KW-1185">Reference proteome</keyword>
<dbReference type="Pfam" id="PF03067">
    <property type="entry name" value="LPMO_10"/>
    <property type="match status" value="1"/>
</dbReference>
<gene>
    <name evidence="9" type="ORF">D9756_009161</name>
</gene>
<accession>A0A8H5CY06</accession>
<keyword evidence="3" id="KW-0186">Copper</keyword>
<organism evidence="9 10">
    <name type="scientific">Leucocoprinus leucothites</name>
    <dbReference type="NCBI Taxonomy" id="201217"/>
    <lineage>
        <taxon>Eukaryota</taxon>
        <taxon>Fungi</taxon>
        <taxon>Dikarya</taxon>
        <taxon>Basidiomycota</taxon>
        <taxon>Agaricomycotina</taxon>
        <taxon>Agaricomycetes</taxon>
        <taxon>Agaricomycetidae</taxon>
        <taxon>Agaricales</taxon>
        <taxon>Agaricineae</taxon>
        <taxon>Agaricaceae</taxon>
        <taxon>Leucocoprinus</taxon>
    </lineage>
</organism>
<keyword evidence="4" id="KW-1015">Disulfide bond</keyword>
<evidence type="ECO:0000256" key="6">
    <source>
        <dbReference type="ARBA" id="ARBA00034311"/>
    </source>
</evidence>
<dbReference type="PANTHER" id="PTHR36575">
    <property type="entry name" value="BINDING PROTEIN, PUTATIVE (AFU_ORTHOLOGUE AFUA_1G14430)-RELATED"/>
    <property type="match status" value="1"/>
</dbReference>
<reference evidence="9 10" key="1">
    <citation type="journal article" date="2020" name="ISME J.">
        <title>Uncovering the hidden diversity of litter-decomposition mechanisms in mushroom-forming fungi.</title>
        <authorList>
            <person name="Floudas D."/>
            <person name="Bentzer J."/>
            <person name="Ahren D."/>
            <person name="Johansson T."/>
            <person name="Persson P."/>
            <person name="Tunlid A."/>
        </authorList>
    </citation>
    <scope>NUCLEOTIDE SEQUENCE [LARGE SCALE GENOMIC DNA]</scope>
    <source>
        <strain evidence="9 10">CBS 146.42</strain>
    </source>
</reference>
<protein>
    <recommendedName>
        <fullName evidence="8">Chitin-binding type-4 domain-containing protein</fullName>
    </recommendedName>
</protein>
<evidence type="ECO:0000256" key="3">
    <source>
        <dbReference type="ARBA" id="ARBA00023008"/>
    </source>
</evidence>
<dbReference type="Gene3D" id="2.70.50.70">
    <property type="match status" value="1"/>
</dbReference>
<feature type="chain" id="PRO_5034995542" description="Chitin-binding type-4 domain-containing protein" evidence="7">
    <location>
        <begin position="20"/>
        <end position="192"/>
    </location>
</feature>
<dbReference type="PANTHER" id="PTHR36575:SF2">
    <property type="entry name" value="CHITIN-BINDING TYPE-4 DOMAIN-CONTAINING PROTEIN-RELATED"/>
    <property type="match status" value="1"/>
</dbReference>
<evidence type="ECO:0000256" key="7">
    <source>
        <dbReference type="SAM" id="SignalP"/>
    </source>
</evidence>
<dbReference type="Proteomes" id="UP000559027">
    <property type="component" value="Unassembled WGS sequence"/>
</dbReference>
<dbReference type="EMBL" id="JAACJO010000015">
    <property type="protein sequence ID" value="KAF5349980.1"/>
    <property type="molecule type" value="Genomic_DNA"/>
</dbReference>
<feature type="domain" description="Chitin-binding type-4" evidence="8">
    <location>
        <begin position="20"/>
        <end position="189"/>
    </location>
</feature>
<comment type="caution">
    <text evidence="9">The sequence shown here is derived from an EMBL/GenBank/DDBJ whole genome shotgun (WGS) entry which is preliminary data.</text>
</comment>
<name>A0A8H5CY06_9AGAR</name>